<feature type="domain" description="DUF218" evidence="1">
    <location>
        <begin position="73"/>
        <end position="170"/>
    </location>
</feature>
<dbReference type="PANTHER" id="PTHR30336">
    <property type="entry name" value="INNER MEMBRANE PROTEIN, PROBABLE PERMEASE"/>
    <property type="match status" value="1"/>
</dbReference>
<dbReference type="InterPro" id="IPR051599">
    <property type="entry name" value="Cell_Envelope_Assoc"/>
</dbReference>
<evidence type="ECO:0000313" key="2">
    <source>
        <dbReference type="EMBL" id="KAL0472624.1"/>
    </source>
</evidence>
<name>A0ABR3DJ53_NEUIN</name>
<evidence type="ECO:0000259" key="1">
    <source>
        <dbReference type="Pfam" id="PF02698"/>
    </source>
</evidence>
<dbReference type="Gene3D" id="3.40.50.620">
    <property type="entry name" value="HUPs"/>
    <property type="match status" value="1"/>
</dbReference>
<keyword evidence="3" id="KW-1185">Reference proteome</keyword>
<dbReference type="Proteomes" id="UP001451303">
    <property type="component" value="Unassembled WGS sequence"/>
</dbReference>
<evidence type="ECO:0000313" key="3">
    <source>
        <dbReference type="Proteomes" id="UP001451303"/>
    </source>
</evidence>
<dbReference type="EMBL" id="JAVLET010000003">
    <property type="protein sequence ID" value="KAL0472624.1"/>
    <property type="molecule type" value="Genomic_DNA"/>
</dbReference>
<dbReference type="InterPro" id="IPR014729">
    <property type="entry name" value="Rossmann-like_a/b/a_fold"/>
</dbReference>
<dbReference type="Pfam" id="PF02698">
    <property type="entry name" value="DUF218"/>
    <property type="match status" value="1"/>
</dbReference>
<protein>
    <recommendedName>
        <fullName evidence="1">DUF218 domain-containing protein</fullName>
    </recommendedName>
</protein>
<accession>A0ABR3DJ53</accession>
<comment type="caution">
    <text evidence="2">The sequence shown here is derived from an EMBL/GenBank/DDBJ whole genome shotgun (WGS) entry which is preliminary data.</text>
</comment>
<dbReference type="Gene3D" id="1.10.3620.10">
    <property type="entry name" value="YdcF like domain"/>
    <property type="match status" value="1"/>
</dbReference>
<reference evidence="2 3" key="1">
    <citation type="submission" date="2023-09" db="EMBL/GenBank/DDBJ databases">
        <title>Multi-omics analysis of a traditional fermented food reveals byproduct-associated fungal strains for waste-to-food upcycling.</title>
        <authorList>
            <consortium name="Lawrence Berkeley National Laboratory"/>
            <person name="Rekdal V.M."/>
            <person name="Villalobos-Escobedo J.M."/>
            <person name="Rodriguez-Valeron N."/>
            <person name="Garcia M.O."/>
            <person name="Vasquez D.P."/>
            <person name="Damayanti I."/>
            <person name="Sorensen P.M."/>
            <person name="Baidoo E.E."/>
            <person name="De Carvalho A.C."/>
            <person name="Riley R."/>
            <person name="Lipzen A."/>
            <person name="He G."/>
            <person name="Yan M."/>
            <person name="Haridas S."/>
            <person name="Daum C."/>
            <person name="Yoshinaga Y."/>
            <person name="Ng V."/>
            <person name="Grigoriev I.V."/>
            <person name="Munk R."/>
            <person name="Nuraida L."/>
            <person name="Wijaya C.H."/>
            <person name="Morales P.-C."/>
            <person name="Keasling J.D."/>
        </authorList>
    </citation>
    <scope>NUCLEOTIDE SEQUENCE [LARGE SCALE GENOMIC DNA]</scope>
    <source>
        <strain evidence="2 3">FGSC 2613</strain>
    </source>
</reference>
<dbReference type="PANTHER" id="PTHR30336:SF20">
    <property type="entry name" value="DUF218 DOMAIN-CONTAINING PROTEIN"/>
    <property type="match status" value="1"/>
</dbReference>
<sequence length="269" mass="29284">MDHDISADVNILSQYLSRPDVASLSSVGQVDCIVLCVSSVLYSAQTVFDTLVQQPSLTKTLVLCGGLGHSTELVHKAVALHPTFKSIATEVYGLPEAQVLYAIWNSFYASQVDDPSAAPRILIEDRSTTCATNASEARKLLEASAPPRTIVVVQDPTMVRRTVACFDRVYSDMAQPPTILGCPIFVPRVKPGGGGTSGQLLAYETPPVDEALMWKMDRFLQLVMGEIPRLRDDENGYGPKGNGSIVHVDIPDEVEQAYTRLAGKITHRR</sequence>
<organism evidence="2 3">
    <name type="scientific">Neurospora intermedia</name>
    <dbReference type="NCBI Taxonomy" id="5142"/>
    <lineage>
        <taxon>Eukaryota</taxon>
        <taxon>Fungi</taxon>
        <taxon>Dikarya</taxon>
        <taxon>Ascomycota</taxon>
        <taxon>Pezizomycotina</taxon>
        <taxon>Sordariomycetes</taxon>
        <taxon>Sordariomycetidae</taxon>
        <taxon>Sordariales</taxon>
        <taxon>Sordariaceae</taxon>
        <taxon>Neurospora</taxon>
    </lineage>
</organism>
<dbReference type="InterPro" id="IPR003848">
    <property type="entry name" value="DUF218"/>
</dbReference>
<gene>
    <name evidence="2" type="ORF">QR685DRAFT_241622</name>
</gene>
<proteinExistence type="predicted"/>